<dbReference type="STRING" id="1391654.AKJ09_06078"/>
<sequence>MLLSVLSGACSSASGPAALRTDCASVELLVAASDYQSSVVCGAPGCELSAGTTGVDLGADPQLSFSNGRAFFIARTQDLVFELDPTCATPIAKASVHDLGPRNPQTGTITSANPHDAAVAPDGSVFLPLYNVGRIAILRDGKLDGPGIDLSSYDADGNPQAESIRIVDVNGSAKAFVTLERLDDTGSGTAYMQAKQPSLMLRIDVATRTVEAAIELAGRNPFNVMAEHDGVLYLAEPRNFDAADEDLAGIERFDTKTSTSSILVTERALGASVSEVAVTDGCGVAIVAGPAHDVNPTSVVTFDPTSGAVVQGIESPLLATAGYDLQGLAWRGDTLYVGDRRAASGGYPIHVFERTPGTCSLHDTGRTLLLPSPAVALRPTPLSGNQR</sequence>
<dbReference type="AlphaFoldDB" id="A0A0K1Q213"/>
<proteinExistence type="predicted"/>
<reference evidence="1 2" key="1">
    <citation type="submission" date="2015-08" db="EMBL/GenBank/DDBJ databases">
        <authorList>
            <person name="Babu N.S."/>
            <person name="Beckwith C.J."/>
            <person name="Beseler K.G."/>
            <person name="Brison A."/>
            <person name="Carone J.V."/>
            <person name="Caskin T.P."/>
            <person name="Diamond M."/>
            <person name="Durham M.E."/>
            <person name="Foxe J.M."/>
            <person name="Go M."/>
            <person name="Henderson B.A."/>
            <person name="Jones I.B."/>
            <person name="McGettigan J.A."/>
            <person name="Micheletti S.J."/>
            <person name="Nasrallah M.E."/>
            <person name="Ortiz D."/>
            <person name="Piller C.R."/>
            <person name="Privatt S.R."/>
            <person name="Schneider S.L."/>
            <person name="Sharp S."/>
            <person name="Smith T.C."/>
            <person name="Stanton J.D."/>
            <person name="Ullery H.E."/>
            <person name="Wilson R.J."/>
            <person name="Serrano M.G."/>
            <person name="Buck G."/>
            <person name="Lee V."/>
            <person name="Wang Y."/>
            <person name="Carvalho R."/>
            <person name="Voegtly L."/>
            <person name="Shi R."/>
            <person name="Duckworth R."/>
            <person name="Johnson A."/>
            <person name="Loviza R."/>
            <person name="Walstead R."/>
            <person name="Shah Z."/>
            <person name="Kiflezghi M."/>
            <person name="Wade K."/>
            <person name="Ball S.L."/>
            <person name="Bradley K.W."/>
            <person name="Asai D.J."/>
            <person name="Bowman C.A."/>
            <person name="Russell D.A."/>
            <person name="Pope W.H."/>
            <person name="Jacobs-Sera D."/>
            <person name="Hendrix R.W."/>
            <person name="Hatfull G.F."/>
        </authorList>
    </citation>
    <scope>NUCLEOTIDE SEQUENCE [LARGE SCALE GENOMIC DNA]</scope>
    <source>
        <strain evidence="1 2">DSM 27648</strain>
    </source>
</reference>
<protein>
    <submittedName>
        <fullName evidence="1">Uncharacterized protein</fullName>
    </submittedName>
</protein>
<keyword evidence="2" id="KW-1185">Reference proteome</keyword>
<accession>A0A0K1Q213</accession>
<organism evidence="1 2">
    <name type="scientific">Labilithrix luteola</name>
    <dbReference type="NCBI Taxonomy" id="1391654"/>
    <lineage>
        <taxon>Bacteria</taxon>
        <taxon>Pseudomonadati</taxon>
        <taxon>Myxococcota</taxon>
        <taxon>Polyangia</taxon>
        <taxon>Polyangiales</taxon>
        <taxon>Labilitrichaceae</taxon>
        <taxon>Labilithrix</taxon>
    </lineage>
</organism>
<dbReference type="Proteomes" id="UP000064967">
    <property type="component" value="Chromosome"/>
</dbReference>
<evidence type="ECO:0000313" key="2">
    <source>
        <dbReference type="Proteomes" id="UP000064967"/>
    </source>
</evidence>
<evidence type="ECO:0000313" key="1">
    <source>
        <dbReference type="EMBL" id="AKU99414.1"/>
    </source>
</evidence>
<dbReference type="SUPFAM" id="SSF75011">
    <property type="entry name" value="3-carboxy-cis,cis-mucoante lactonizing enzyme"/>
    <property type="match status" value="1"/>
</dbReference>
<name>A0A0K1Q213_9BACT</name>
<gene>
    <name evidence="1" type="ORF">AKJ09_06078</name>
</gene>
<dbReference type="KEGG" id="llu:AKJ09_06078"/>
<dbReference type="EMBL" id="CP012333">
    <property type="protein sequence ID" value="AKU99414.1"/>
    <property type="molecule type" value="Genomic_DNA"/>
</dbReference>